<keyword evidence="6" id="KW-1185">Reference proteome</keyword>
<dbReference type="PROSITE" id="PS00211">
    <property type="entry name" value="ABC_TRANSPORTER_1"/>
    <property type="match status" value="1"/>
</dbReference>
<evidence type="ECO:0000256" key="2">
    <source>
        <dbReference type="ARBA" id="ARBA00022741"/>
    </source>
</evidence>
<dbReference type="GO" id="GO:0005524">
    <property type="term" value="F:ATP binding"/>
    <property type="evidence" value="ECO:0007669"/>
    <property type="project" value="UniProtKB-KW"/>
</dbReference>
<proteinExistence type="predicted"/>
<dbReference type="OrthoDB" id="9782239at2"/>
<sequence>MITVSIEKKLRTYGGGQALKLAAEFLTGSVTKIYGPSGAGKTTLLKMLAGLVRPEKGKIVFNGETWLDTERNIDMPPQKRKIGFVFQDYALFPNMTVREHLQYATHDDAWIQRLLAVSNMTTFTSHKPAYLSGGQQQRLAILRALATKPQLMLMDEPFSALDTQIKIVLISELQHIFNELATTVLIVSHNLSELESFDGNVLYVGNQ</sequence>
<dbReference type="InterPro" id="IPR003439">
    <property type="entry name" value="ABC_transporter-like_ATP-bd"/>
</dbReference>
<dbReference type="PROSITE" id="PS50893">
    <property type="entry name" value="ABC_TRANSPORTER_2"/>
    <property type="match status" value="1"/>
</dbReference>
<accession>A0A367GSJ7</accession>
<dbReference type="InterPro" id="IPR027417">
    <property type="entry name" value="P-loop_NTPase"/>
</dbReference>
<dbReference type="PANTHER" id="PTHR42781">
    <property type="entry name" value="SPERMIDINE/PUTRESCINE IMPORT ATP-BINDING PROTEIN POTA"/>
    <property type="match status" value="1"/>
</dbReference>
<dbReference type="EMBL" id="QGDC01000003">
    <property type="protein sequence ID" value="RCH55683.1"/>
    <property type="molecule type" value="Genomic_DNA"/>
</dbReference>
<dbReference type="Pfam" id="PF00005">
    <property type="entry name" value="ABC_tran"/>
    <property type="match status" value="1"/>
</dbReference>
<evidence type="ECO:0000256" key="3">
    <source>
        <dbReference type="ARBA" id="ARBA00022840"/>
    </source>
</evidence>
<comment type="caution">
    <text evidence="5">The sequence shown here is derived from an EMBL/GenBank/DDBJ whole genome shotgun (WGS) entry which is preliminary data.</text>
</comment>
<evidence type="ECO:0000259" key="4">
    <source>
        <dbReference type="PROSITE" id="PS50893"/>
    </source>
</evidence>
<organism evidence="5 6">
    <name type="scientific">Mucilaginibacter hurinus</name>
    <dbReference type="NCBI Taxonomy" id="2201324"/>
    <lineage>
        <taxon>Bacteria</taxon>
        <taxon>Pseudomonadati</taxon>
        <taxon>Bacteroidota</taxon>
        <taxon>Sphingobacteriia</taxon>
        <taxon>Sphingobacteriales</taxon>
        <taxon>Sphingobacteriaceae</taxon>
        <taxon>Mucilaginibacter</taxon>
    </lineage>
</organism>
<protein>
    <submittedName>
        <fullName evidence="5">Molybdenum ABC transporter ATP-binding protein</fullName>
    </submittedName>
</protein>
<feature type="domain" description="ABC transporter" evidence="4">
    <location>
        <begin position="4"/>
        <end position="207"/>
    </location>
</feature>
<dbReference type="InterPro" id="IPR050093">
    <property type="entry name" value="ABC_SmlMolc_Importer"/>
</dbReference>
<dbReference type="PANTHER" id="PTHR42781:SF4">
    <property type="entry name" value="SPERMIDINE_PUTRESCINE IMPORT ATP-BINDING PROTEIN POTA"/>
    <property type="match status" value="1"/>
</dbReference>
<keyword evidence="3 5" id="KW-0067">ATP-binding</keyword>
<dbReference type="SMART" id="SM00382">
    <property type="entry name" value="AAA"/>
    <property type="match status" value="1"/>
</dbReference>
<evidence type="ECO:0000313" key="5">
    <source>
        <dbReference type="EMBL" id="RCH55683.1"/>
    </source>
</evidence>
<name>A0A367GSJ7_9SPHI</name>
<gene>
    <name evidence="5" type="ORF">DJ568_07295</name>
</gene>
<dbReference type="InterPro" id="IPR017871">
    <property type="entry name" value="ABC_transporter-like_CS"/>
</dbReference>
<keyword evidence="2" id="KW-0547">Nucleotide-binding</keyword>
<evidence type="ECO:0000256" key="1">
    <source>
        <dbReference type="ARBA" id="ARBA00022448"/>
    </source>
</evidence>
<keyword evidence="1" id="KW-0813">Transport</keyword>
<dbReference type="Proteomes" id="UP000253209">
    <property type="component" value="Unassembled WGS sequence"/>
</dbReference>
<dbReference type="RefSeq" id="WP_114004598.1">
    <property type="nucleotide sequence ID" value="NZ_QGDC01000003.1"/>
</dbReference>
<dbReference type="Gene3D" id="3.40.50.300">
    <property type="entry name" value="P-loop containing nucleotide triphosphate hydrolases"/>
    <property type="match status" value="1"/>
</dbReference>
<dbReference type="GO" id="GO:0016887">
    <property type="term" value="F:ATP hydrolysis activity"/>
    <property type="evidence" value="ECO:0007669"/>
    <property type="project" value="InterPro"/>
</dbReference>
<dbReference type="SUPFAM" id="SSF52540">
    <property type="entry name" value="P-loop containing nucleoside triphosphate hydrolases"/>
    <property type="match status" value="1"/>
</dbReference>
<dbReference type="InterPro" id="IPR003593">
    <property type="entry name" value="AAA+_ATPase"/>
</dbReference>
<evidence type="ECO:0000313" key="6">
    <source>
        <dbReference type="Proteomes" id="UP000253209"/>
    </source>
</evidence>
<reference evidence="5 6" key="1">
    <citation type="submission" date="2018-05" db="EMBL/GenBank/DDBJ databases">
        <title>Mucilaginibacter hurinus sp. nov., isolated from briquette warehouse soil.</title>
        <authorList>
            <person name="Choi L."/>
        </authorList>
    </citation>
    <scope>NUCLEOTIDE SEQUENCE [LARGE SCALE GENOMIC DNA]</scope>
    <source>
        <strain evidence="5 6">ZR32</strain>
    </source>
</reference>
<dbReference type="AlphaFoldDB" id="A0A367GSJ7"/>